<dbReference type="PROSITE" id="PS50067">
    <property type="entry name" value="KINESIN_MOTOR_2"/>
    <property type="match status" value="1"/>
</dbReference>
<keyword evidence="6" id="KW-0505">Motor protein</keyword>
<dbReference type="PANTHER" id="PTHR47969">
    <property type="entry name" value="CHROMOSOME-ASSOCIATED KINESIN KIF4A-RELATED"/>
    <property type="match status" value="1"/>
</dbReference>
<accession>G0QNE3</accession>
<evidence type="ECO:0000259" key="7">
    <source>
        <dbReference type="PROSITE" id="PS50067"/>
    </source>
</evidence>
<dbReference type="Pfam" id="PF00225">
    <property type="entry name" value="Kinesin"/>
    <property type="match status" value="1"/>
</dbReference>
<dbReference type="InterPro" id="IPR027417">
    <property type="entry name" value="P-loop_NTPase"/>
</dbReference>
<dbReference type="GO" id="GO:0008017">
    <property type="term" value="F:microtubule binding"/>
    <property type="evidence" value="ECO:0007669"/>
    <property type="project" value="InterPro"/>
</dbReference>
<evidence type="ECO:0000256" key="1">
    <source>
        <dbReference type="ARBA" id="ARBA00004496"/>
    </source>
</evidence>
<dbReference type="GO" id="GO:0007052">
    <property type="term" value="P:mitotic spindle organization"/>
    <property type="evidence" value="ECO:0007669"/>
    <property type="project" value="TreeGrafter"/>
</dbReference>
<evidence type="ECO:0000256" key="5">
    <source>
        <dbReference type="ARBA" id="ARBA00023054"/>
    </source>
</evidence>
<feature type="domain" description="Kinesin motor" evidence="7">
    <location>
        <begin position="12"/>
        <end position="337"/>
    </location>
</feature>
<evidence type="ECO:0000256" key="3">
    <source>
        <dbReference type="ARBA" id="ARBA00022741"/>
    </source>
</evidence>
<evidence type="ECO:0000256" key="4">
    <source>
        <dbReference type="ARBA" id="ARBA00022840"/>
    </source>
</evidence>
<dbReference type="InterPro" id="IPR001752">
    <property type="entry name" value="Kinesin_motor_dom"/>
</dbReference>
<keyword evidence="3 6" id="KW-0547">Nucleotide-binding</keyword>
<dbReference type="GO" id="GO:0005875">
    <property type="term" value="C:microtubule associated complex"/>
    <property type="evidence" value="ECO:0007669"/>
    <property type="project" value="TreeGrafter"/>
</dbReference>
<dbReference type="OMA" id="GNSQDHY"/>
<dbReference type="STRING" id="857967.G0QNE3"/>
<proteinExistence type="inferred from homology"/>
<dbReference type="InterPro" id="IPR036961">
    <property type="entry name" value="Kinesin_motor_dom_sf"/>
</dbReference>
<dbReference type="GeneID" id="14909453"/>
<dbReference type="InParanoid" id="G0QNE3"/>
<evidence type="ECO:0000256" key="6">
    <source>
        <dbReference type="PROSITE-ProRule" id="PRU00283"/>
    </source>
</evidence>
<dbReference type="Proteomes" id="UP000008983">
    <property type="component" value="Unassembled WGS sequence"/>
</dbReference>
<dbReference type="eggNOG" id="KOG0242">
    <property type="taxonomic scope" value="Eukaryota"/>
</dbReference>
<dbReference type="GO" id="GO:0005737">
    <property type="term" value="C:cytoplasm"/>
    <property type="evidence" value="ECO:0007669"/>
    <property type="project" value="UniProtKB-SubCell"/>
</dbReference>
<dbReference type="GO" id="GO:0007018">
    <property type="term" value="P:microtubule-based movement"/>
    <property type="evidence" value="ECO:0007669"/>
    <property type="project" value="InterPro"/>
</dbReference>
<feature type="binding site" evidence="6">
    <location>
        <begin position="110"/>
        <end position="117"/>
    </location>
    <ligand>
        <name>ATP</name>
        <dbReference type="ChEBI" id="CHEBI:30616"/>
    </ligand>
</feature>
<dbReference type="PANTHER" id="PTHR47969:SF15">
    <property type="entry name" value="CHROMOSOME-ASSOCIATED KINESIN KIF4A-RELATED"/>
    <property type="match status" value="1"/>
</dbReference>
<dbReference type="GO" id="GO:0003777">
    <property type="term" value="F:microtubule motor activity"/>
    <property type="evidence" value="ECO:0007669"/>
    <property type="project" value="InterPro"/>
</dbReference>
<dbReference type="EMBL" id="GL983480">
    <property type="protein sequence ID" value="EGR33276.1"/>
    <property type="molecule type" value="Genomic_DNA"/>
</dbReference>
<keyword evidence="2" id="KW-0963">Cytoplasm</keyword>
<evidence type="ECO:0000313" key="9">
    <source>
        <dbReference type="Proteomes" id="UP000008983"/>
    </source>
</evidence>
<protein>
    <submittedName>
        <fullName evidence="8">Kinesin family protein, putative</fullName>
    </submittedName>
</protein>
<keyword evidence="4 6" id="KW-0067">ATP-binding</keyword>
<reference evidence="8 9" key="1">
    <citation type="submission" date="2011-07" db="EMBL/GenBank/DDBJ databases">
        <authorList>
            <person name="Coyne R."/>
            <person name="Brami D."/>
            <person name="Johnson J."/>
            <person name="Hostetler J."/>
            <person name="Hannick L."/>
            <person name="Clark T."/>
            <person name="Cassidy-Hanley D."/>
            <person name="Inman J."/>
        </authorList>
    </citation>
    <scope>NUCLEOTIDE SEQUENCE [LARGE SCALE GENOMIC DNA]</scope>
    <source>
        <strain evidence="8 9">G5</strain>
    </source>
</reference>
<keyword evidence="9" id="KW-1185">Reference proteome</keyword>
<dbReference type="SUPFAM" id="SSF52540">
    <property type="entry name" value="P-loop containing nucleoside triphosphate hydrolases"/>
    <property type="match status" value="1"/>
</dbReference>
<dbReference type="PRINTS" id="PR00380">
    <property type="entry name" value="KINESINHEAVY"/>
</dbReference>
<comment type="similarity">
    <text evidence="6">Belongs to the TRAFAC class myosin-kinesin ATPase superfamily. Kinesin family.</text>
</comment>
<dbReference type="InterPro" id="IPR027640">
    <property type="entry name" value="Kinesin-like_fam"/>
</dbReference>
<organism evidence="8 9">
    <name type="scientific">Ichthyophthirius multifiliis</name>
    <name type="common">White spot disease agent</name>
    <name type="synonym">Ich</name>
    <dbReference type="NCBI Taxonomy" id="5932"/>
    <lineage>
        <taxon>Eukaryota</taxon>
        <taxon>Sar</taxon>
        <taxon>Alveolata</taxon>
        <taxon>Ciliophora</taxon>
        <taxon>Intramacronucleata</taxon>
        <taxon>Oligohymenophorea</taxon>
        <taxon>Hymenostomatida</taxon>
        <taxon>Ophryoglenina</taxon>
        <taxon>Ichthyophthirius</taxon>
    </lineage>
</organism>
<name>G0QNE3_ICHMU</name>
<dbReference type="GO" id="GO:0005524">
    <property type="term" value="F:ATP binding"/>
    <property type="evidence" value="ECO:0007669"/>
    <property type="project" value="UniProtKB-UniRule"/>
</dbReference>
<dbReference type="RefSeq" id="XP_004037262.1">
    <property type="nucleotide sequence ID" value="XM_004037214.1"/>
</dbReference>
<dbReference type="GO" id="GO:0051231">
    <property type="term" value="P:spindle elongation"/>
    <property type="evidence" value="ECO:0007669"/>
    <property type="project" value="TreeGrafter"/>
</dbReference>
<keyword evidence="5" id="KW-0175">Coiled coil</keyword>
<gene>
    <name evidence="8" type="ORF">IMG5_057410</name>
</gene>
<dbReference type="OrthoDB" id="3176171at2759"/>
<evidence type="ECO:0000313" key="8">
    <source>
        <dbReference type="EMBL" id="EGR33276.1"/>
    </source>
</evidence>
<dbReference type="Gene3D" id="3.40.850.10">
    <property type="entry name" value="Kinesin motor domain"/>
    <property type="match status" value="1"/>
</dbReference>
<comment type="subcellular location">
    <subcellularLocation>
        <location evidence="1">Cytoplasm</location>
    </subcellularLocation>
</comment>
<evidence type="ECO:0000256" key="2">
    <source>
        <dbReference type="ARBA" id="ARBA00022490"/>
    </source>
</evidence>
<dbReference type="AlphaFoldDB" id="G0QNE3"/>
<sequence length="430" mass="50351">MQEEEDNQKNRNFQVCVRIRPSNQKENQRKFLYCTEDTVKKQKKQKKKTKNNKITLQNLTHQKLKNQQKTFNFDYVFDENIQTDFLFEKAIQPSIQNILNGYNYTIFAYGPTSTGKSHTIFGNFQQEGITFLIIRQLFQNNIGKFKFSYLQIYNENIKDLIPQKNYSYEQSLMIIEDPSKGVFVPDLSEYIIENEENVKNLIFLGNKRRTMASTSQNQFSSRSHAIIQISDLQKGTKITIIDLAGSEKNEKNQQMQTAEGSNINKSLLALGNCINLLSDCNKKGCFVPYRDSKLTRLLKDSLGGNTRNIIISCISGNYMSYQETINTLKYVERARNIQKNVVVVQENKINLIPFEEQEEELIKQEIRNLKQQYIYFEKQPFLSSKNINLNTSIDFLDNKCKNYYILIKKIKNIINYIICINIYQIQVMIN</sequence>
<dbReference type="SMART" id="SM00129">
    <property type="entry name" value="KISc"/>
    <property type="match status" value="1"/>
</dbReference>